<evidence type="ECO:0000313" key="4">
    <source>
        <dbReference type="Proteomes" id="UP000541444"/>
    </source>
</evidence>
<dbReference type="Gene3D" id="3.60.120.10">
    <property type="entry name" value="Anthranilate synthase"/>
    <property type="match status" value="1"/>
</dbReference>
<dbReference type="InterPro" id="IPR019999">
    <property type="entry name" value="Anth_synth_I-like"/>
</dbReference>
<dbReference type="Pfam" id="PF04715">
    <property type="entry name" value="Anth_synt_I_N"/>
    <property type="match status" value="1"/>
</dbReference>
<dbReference type="InterPro" id="IPR015890">
    <property type="entry name" value="Chorismate_C"/>
</dbReference>
<dbReference type="PANTHER" id="PTHR11236:SF9">
    <property type="entry name" value="ANTHRANILATE SYNTHASE COMPONENT 1"/>
    <property type="match status" value="1"/>
</dbReference>
<evidence type="ECO:0008006" key="5">
    <source>
        <dbReference type="Google" id="ProtNLM"/>
    </source>
</evidence>
<dbReference type="PANTHER" id="PTHR11236">
    <property type="entry name" value="AMINOBENZOATE/ANTHRANILATE SYNTHASE"/>
    <property type="match status" value="1"/>
</dbReference>
<dbReference type="SUPFAM" id="SSF56322">
    <property type="entry name" value="ADC synthase"/>
    <property type="match status" value="1"/>
</dbReference>
<dbReference type="InterPro" id="IPR006805">
    <property type="entry name" value="Anth_synth_I_N"/>
</dbReference>
<dbReference type="OrthoDB" id="1865897at2759"/>
<dbReference type="AlphaFoldDB" id="A0A7J7MFG1"/>
<proteinExistence type="predicted"/>
<protein>
    <recommendedName>
        <fullName evidence="5">Anthranilate synthase</fullName>
    </recommendedName>
</protein>
<feature type="domain" description="Anthranilate synthase component I N-terminal" evidence="2">
    <location>
        <begin position="1"/>
        <end position="118"/>
    </location>
</feature>
<organism evidence="3 4">
    <name type="scientific">Kingdonia uniflora</name>
    <dbReference type="NCBI Taxonomy" id="39325"/>
    <lineage>
        <taxon>Eukaryota</taxon>
        <taxon>Viridiplantae</taxon>
        <taxon>Streptophyta</taxon>
        <taxon>Embryophyta</taxon>
        <taxon>Tracheophyta</taxon>
        <taxon>Spermatophyta</taxon>
        <taxon>Magnoliopsida</taxon>
        <taxon>Ranunculales</taxon>
        <taxon>Circaeasteraceae</taxon>
        <taxon>Kingdonia</taxon>
    </lineage>
</organism>
<dbReference type="GO" id="GO:0000162">
    <property type="term" value="P:L-tryptophan biosynthetic process"/>
    <property type="evidence" value="ECO:0007669"/>
    <property type="project" value="TreeGrafter"/>
</dbReference>
<dbReference type="InterPro" id="IPR005801">
    <property type="entry name" value="ADC_synthase"/>
</dbReference>
<evidence type="ECO:0000259" key="1">
    <source>
        <dbReference type="Pfam" id="PF00425"/>
    </source>
</evidence>
<evidence type="ECO:0000259" key="2">
    <source>
        <dbReference type="Pfam" id="PF04715"/>
    </source>
</evidence>
<dbReference type="Pfam" id="PF00425">
    <property type="entry name" value="Chorismate_bind"/>
    <property type="match status" value="1"/>
</dbReference>
<gene>
    <name evidence="3" type="ORF">GIB67_027419</name>
</gene>
<dbReference type="Proteomes" id="UP000541444">
    <property type="component" value="Unassembled WGS sequence"/>
</dbReference>
<feature type="non-terminal residue" evidence="3">
    <location>
        <position position="1"/>
    </location>
</feature>
<keyword evidence="4" id="KW-1185">Reference proteome</keyword>
<comment type="caution">
    <text evidence="3">The sequence shown here is derived from an EMBL/GenBank/DDBJ whole genome shotgun (WGS) entry which is preliminary data.</text>
</comment>
<reference evidence="3 4" key="1">
    <citation type="journal article" date="2020" name="IScience">
        <title>Genome Sequencing of the Endangered Kingdonia uniflora (Circaeasteraceae, Ranunculales) Reveals Potential Mechanisms of Evolutionary Specialization.</title>
        <authorList>
            <person name="Sun Y."/>
            <person name="Deng T."/>
            <person name="Zhang A."/>
            <person name="Moore M.J."/>
            <person name="Landis J.B."/>
            <person name="Lin N."/>
            <person name="Zhang H."/>
            <person name="Zhang X."/>
            <person name="Huang J."/>
            <person name="Zhang X."/>
            <person name="Sun H."/>
            <person name="Wang H."/>
        </authorList>
    </citation>
    <scope>NUCLEOTIDE SEQUENCE [LARGE SCALE GENOMIC DNA]</scope>
    <source>
        <strain evidence="3">TB1705</strain>
        <tissue evidence="3">Leaf</tissue>
    </source>
</reference>
<evidence type="ECO:0000313" key="3">
    <source>
        <dbReference type="EMBL" id="KAF6153552.1"/>
    </source>
</evidence>
<name>A0A7J7MFG1_9MAGN</name>
<dbReference type="EMBL" id="JACGCM010001560">
    <property type="protein sequence ID" value="KAF6153552.1"/>
    <property type="molecule type" value="Genomic_DNA"/>
</dbReference>
<sequence length="250" mass="28608">GRYSVLGDRPAMEIIAKEKKVTVMDHETGCRTEENADDPLVVPQRIMKGWVSLNINELSDIFCGGWVGYFSYDSLRYAEKKKLSFSSAPRDDRSLPDIHLGLYDDVIVFDHVEKRAYVIHWVRLDRYSSVQDAYSDGMNRLELFVSRVHNIDPPRLSAGSVKLCTGLFGSLLKMSSMTGEAFKKAVSQAKEHIQAGEIFQIVISQRFERRTFADPFEVYRALRIVNPSPYMTYLQVCQLLSTIFFMVNVE</sequence>
<feature type="domain" description="Chorismate-utilising enzyme C-terminal" evidence="1">
    <location>
        <begin position="180"/>
        <end position="236"/>
    </location>
</feature>
<accession>A0A7J7MFG1</accession>